<dbReference type="InterPro" id="IPR036412">
    <property type="entry name" value="HAD-like_sf"/>
</dbReference>
<reference evidence="2" key="1">
    <citation type="journal article" date="2019" name="Int. J. Syst. Evol. Microbiol.">
        <title>The Global Catalogue of Microorganisms (GCM) 10K type strain sequencing project: providing services to taxonomists for standard genome sequencing and annotation.</title>
        <authorList>
            <consortium name="The Broad Institute Genomics Platform"/>
            <consortium name="The Broad Institute Genome Sequencing Center for Infectious Disease"/>
            <person name="Wu L."/>
            <person name="Ma J."/>
        </authorList>
    </citation>
    <scope>NUCLEOTIDE SEQUENCE [LARGE SCALE GENOMIC DNA]</scope>
    <source>
        <strain evidence="2">KCTC 15012</strain>
    </source>
</reference>
<protein>
    <submittedName>
        <fullName evidence="1">HAD hydrolase-like protein</fullName>
    </submittedName>
</protein>
<dbReference type="Gene3D" id="3.40.50.1000">
    <property type="entry name" value="HAD superfamily/HAD-like"/>
    <property type="match status" value="1"/>
</dbReference>
<dbReference type="Proteomes" id="UP001597296">
    <property type="component" value="Unassembled WGS sequence"/>
</dbReference>
<comment type="caution">
    <text evidence="1">The sequence shown here is derived from an EMBL/GenBank/DDBJ whole genome shotgun (WGS) entry which is preliminary data.</text>
</comment>
<accession>A0ABW5CBV8</accession>
<evidence type="ECO:0000313" key="1">
    <source>
        <dbReference type="EMBL" id="MFD2234720.1"/>
    </source>
</evidence>
<dbReference type="SUPFAM" id="SSF56784">
    <property type="entry name" value="HAD-like"/>
    <property type="match status" value="1"/>
</dbReference>
<organism evidence="1 2">
    <name type="scientific">Phaeospirillum tilakii</name>
    <dbReference type="NCBI Taxonomy" id="741673"/>
    <lineage>
        <taxon>Bacteria</taxon>
        <taxon>Pseudomonadati</taxon>
        <taxon>Pseudomonadota</taxon>
        <taxon>Alphaproteobacteria</taxon>
        <taxon>Rhodospirillales</taxon>
        <taxon>Rhodospirillaceae</taxon>
        <taxon>Phaeospirillum</taxon>
    </lineage>
</organism>
<dbReference type="SFLD" id="SFLDG01129">
    <property type="entry name" value="C1.5:_HAD__Beta-PGM__Phosphata"/>
    <property type="match status" value="1"/>
</dbReference>
<dbReference type="RefSeq" id="WP_377317217.1">
    <property type="nucleotide sequence ID" value="NZ_JBHUIY010000026.1"/>
</dbReference>
<dbReference type="InterPro" id="IPR023214">
    <property type="entry name" value="HAD_sf"/>
</dbReference>
<gene>
    <name evidence="1" type="ORF">ACFSNB_12975</name>
</gene>
<dbReference type="InterPro" id="IPR050155">
    <property type="entry name" value="HAD-like_hydrolase_sf"/>
</dbReference>
<dbReference type="PANTHER" id="PTHR43434:SF20">
    <property type="entry name" value="5'-NUCLEOTIDASE"/>
    <property type="match status" value="1"/>
</dbReference>
<name>A0ABW5CBV8_9PROT</name>
<dbReference type="SFLD" id="SFLDS00003">
    <property type="entry name" value="Haloacid_Dehalogenase"/>
    <property type="match status" value="1"/>
</dbReference>
<dbReference type="EMBL" id="JBHUIY010000026">
    <property type="protein sequence ID" value="MFD2234720.1"/>
    <property type="molecule type" value="Genomic_DNA"/>
</dbReference>
<dbReference type="InterPro" id="IPR041492">
    <property type="entry name" value="HAD_2"/>
</dbReference>
<dbReference type="Pfam" id="PF13419">
    <property type="entry name" value="HAD_2"/>
    <property type="match status" value="1"/>
</dbReference>
<dbReference type="InterPro" id="IPR023198">
    <property type="entry name" value="PGP-like_dom2"/>
</dbReference>
<dbReference type="PANTHER" id="PTHR43434">
    <property type="entry name" value="PHOSPHOGLYCOLATE PHOSPHATASE"/>
    <property type="match status" value="1"/>
</dbReference>
<evidence type="ECO:0000313" key="2">
    <source>
        <dbReference type="Proteomes" id="UP001597296"/>
    </source>
</evidence>
<keyword evidence="2" id="KW-1185">Reference proteome</keyword>
<dbReference type="Gene3D" id="1.10.150.240">
    <property type="entry name" value="Putative phosphatase, domain 2"/>
    <property type="match status" value="1"/>
</dbReference>
<sequence length="234" mass="25820">MTTFFFDLDGTLCDSRPGLLLSFQAAFNALKVSVEELDRFLGTPLPEAFRSVMASISDKDIAHGIDAFRQEYEARGIFQTPLYRGAAALLSSIRQQGHHSWLVTSKPQKYAEQVVTNLGIKNDLRGVVGAGLDESDTKTGLIARALRESAARPNQCLMLGDRSYDVIGALENGVTPVGALWGYGSRRELEEAGCREFCDDLAQFHERFLFLAPSLFPPEQLPLATARRQSQAIH</sequence>
<proteinExistence type="predicted"/>